<proteinExistence type="predicted"/>
<sequence length="463" mass="52157">MKQRDVSHRNVLPDTYIPVLSKKVLANILARLPTNSLIQLVKLWPKLIRTQPHLKKGNVYSTQKELNSIVTQEARNIISGPMRSGSKKKLIDKVLFEFWSDGLNLLQISQVDCQLIVDRPNAYYWISSTVKDRGGHGNEVPISLDPPKFLHQLTRDLNELYMSYVYVCRHPTYPLVIIRIQVFDLQKISGNAVSGSRPHITSHKPYFVAIPMNSSHIIHSPGSSVISKIVLQAVERNLPQDPTNLLKLETSQTQKPVRSLDSMHILKGSSRFGNSLGVWTPYAEGKADSLPLAPTENHKLIFEETVQIQDQEKEESLDPLAKLKKIANLRFKGNVNGKIESEKLYDDLEGSTKRRKKTATYSNIESDDDDGFEEMKNSDRNEFATIVPVQYLEMILKDPIESDEGNIVMKFSGSDIFAGIHELSVRTTEQDKMVLNPAQVPGWLTGEEGANCGEIKNGKFTSL</sequence>
<dbReference type="Proteomes" id="UP001497600">
    <property type="component" value="Chromosome E"/>
</dbReference>
<evidence type="ECO:0000313" key="1">
    <source>
        <dbReference type="EMBL" id="CAK7908127.1"/>
    </source>
</evidence>
<dbReference type="EMBL" id="OZ004257">
    <property type="protein sequence ID" value="CAK7908127.1"/>
    <property type="molecule type" value="Genomic_DNA"/>
</dbReference>
<dbReference type="Pfam" id="PF05238">
    <property type="entry name" value="CENP-N"/>
    <property type="match status" value="1"/>
</dbReference>
<protein>
    <submittedName>
        <fullName evidence="1">Inner kinetochore subunit Chl4p</fullName>
    </submittedName>
</protein>
<evidence type="ECO:0000313" key="2">
    <source>
        <dbReference type="Proteomes" id="UP001497600"/>
    </source>
</evidence>
<name>A0ABP0ECV7_9ASCO</name>
<gene>
    <name evidence="1" type="primary">CHL4</name>
    <name evidence="1" type="ORF">CAAN4_E08812</name>
</gene>
<dbReference type="Gene3D" id="3.10.20.720">
    <property type="match status" value="1"/>
</dbReference>
<keyword evidence="2" id="KW-1185">Reference proteome</keyword>
<dbReference type="InterPro" id="IPR007902">
    <property type="entry name" value="Chl4/mis15/CENP-N"/>
</dbReference>
<reference evidence="1 2" key="1">
    <citation type="submission" date="2024-01" db="EMBL/GenBank/DDBJ databases">
        <authorList>
            <consortium name="Genoscope - CEA"/>
            <person name="William W."/>
        </authorList>
    </citation>
    <scope>NUCLEOTIDE SEQUENCE [LARGE SCALE GENOMIC DNA]</scope>
    <source>
        <strain evidence="1 2">29B2s-10</strain>
    </source>
</reference>
<accession>A0ABP0ECV7</accession>
<organism evidence="1 2">
    <name type="scientific">[Candida] anglica</name>
    <dbReference type="NCBI Taxonomy" id="148631"/>
    <lineage>
        <taxon>Eukaryota</taxon>
        <taxon>Fungi</taxon>
        <taxon>Dikarya</taxon>
        <taxon>Ascomycota</taxon>
        <taxon>Saccharomycotina</taxon>
        <taxon>Pichiomycetes</taxon>
        <taxon>Debaryomycetaceae</taxon>
        <taxon>Kurtzmaniella</taxon>
    </lineage>
</organism>